<sequence length="111" mass="12638">MLVMPCPEVVTGHVAIPGEDFRRIQEAVDHGQNLWRLSPVRTAQEVGTRHLGFRMNDIYTLVEQYRDADSGLMHAVVRVKHRDCVYLVRLYQPVKQGPGGIWVVESVVEIT</sequence>
<protein>
    <submittedName>
        <fullName evidence="1">Uncharacterized protein</fullName>
    </submittedName>
</protein>
<gene>
    <name evidence="1" type="ordered locus">TC41_0960</name>
</gene>
<name>F8IFU1_ALIAT</name>
<dbReference type="PATRIC" id="fig|1048834.4.peg.914"/>
<dbReference type="Proteomes" id="UP000000292">
    <property type="component" value="Chromosome"/>
</dbReference>
<organism evidence="1 2">
    <name type="scientific">Alicyclobacillus acidocaldarius (strain Tc-4-1)</name>
    <name type="common">Bacillus acidocaldarius</name>
    <dbReference type="NCBI Taxonomy" id="1048834"/>
    <lineage>
        <taxon>Bacteria</taxon>
        <taxon>Bacillati</taxon>
        <taxon>Bacillota</taxon>
        <taxon>Bacilli</taxon>
        <taxon>Bacillales</taxon>
        <taxon>Alicyclobacillaceae</taxon>
        <taxon>Alicyclobacillus</taxon>
    </lineage>
</organism>
<reference evidence="1 2" key="1">
    <citation type="journal article" date="2011" name="J. Bacteriol.">
        <title>Complete Genome Sequence of Alicyclobacillus acidocaldarius Strain Tc-4-1.</title>
        <authorList>
            <person name="Chen Y."/>
            <person name="He Y."/>
            <person name="Zhang B."/>
            <person name="Yang J."/>
            <person name="Li W."/>
            <person name="Dong Z."/>
            <person name="Hu S."/>
        </authorList>
    </citation>
    <scope>NUCLEOTIDE SEQUENCE [LARGE SCALE GENOMIC DNA]</scope>
    <source>
        <strain evidence="1 2">Tc-4-1</strain>
    </source>
</reference>
<reference evidence="2" key="2">
    <citation type="submission" date="2011-06" db="EMBL/GenBank/DDBJ databases">
        <title>The complete genome sequence of Alicyclobacillus acidocaldarius sp. Tc-4-1.</title>
        <authorList>
            <person name="Chen Y."/>
            <person name="He Y."/>
            <person name="Dong Z."/>
            <person name="Hu S."/>
        </authorList>
    </citation>
    <scope>NUCLEOTIDE SEQUENCE [LARGE SCALE GENOMIC DNA]</scope>
    <source>
        <strain evidence="2">Tc-4-1</strain>
    </source>
</reference>
<evidence type="ECO:0000313" key="1">
    <source>
        <dbReference type="EMBL" id="AEJ42913.1"/>
    </source>
</evidence>
<proteinExistence type="predicted"/>
<dbReference type="EMBL" id="CP002902">
    <property type="protein sequence ID" value="AEJ42913.1"/>
    <property type="molecule type" value="Genomic_DNA"/>
</dbReference>
<dbReference type="STRING" id="1048834.TC41_0960"/>
<dbReference type="HOGENOM" id="CLU_2191403_0_0_9"/>
<accession>F8IFU1</accession>
<dbReference type="AlphaFoldDB" id="F8IFU1"/>
<dbReference type="KEGG" id="aad:TC41_0960"/>
<dbReference type="eggNOG" id="COG5401">
    <property type="taxonomic scope" value="Bacteria"/>
</dbReference>
<evidence type="ECO:0000313" key="2">
    <source>
        <dbReference type="Proteomes" id="UP000000292"/>
    </source>
</evidence>